<organism evidence="2 3">
    <name type="scientific">Paenibacillus radicis</name>
    <name type="common">ex Xue et al. 2023</name>
    <dbReference type="NCBI Taxonomy" id="2972489"/>
    <lineage>
        <taxon>Bacteria</taxon>
        <taxon>Bacillati</taxon>
        <taxon>Bacillota</taxon>
        <taxon>Bacilli</taxon>
        <taxon>Bacillales</taxon>
        <taxon>Paenibacillaceae</taxon>
        <taxon>Paenibacillus</taxon>
    </lineage>
</organism>
<dbReference type="InterPro" id="IPR034660">
    <property type="entry name" value="DinB/YfiT-like"/>
</dbReference>
<dbReference type="InterPro" id="IPR024775">
    <property type="entry name" value="DinB-like"/>
</dbReference>
<gene>
    <name evidence="2" type="ORF">NV381_28665</name>
</gene>
<dbReference type="NCBIfam" id="NF009807">
    <property type="entry name" value="PRK13291.1"/>
    <property type="match status" value="1"/>
</dbReference>
<dbReference type="GO" id="GO:0016787">
    <property type="term" value="F:hydrolase activity"/>
    <property type="evidence" value="ECO:0007669"/>
    <property type="project" value="UniProtKB-KW"/>
</dbReference>
<proteinExistence type="predicted"/>
<dbReference type="Gene3D" id="1.20.120.450">
    <property type="entry name" value="dinb family like domain"/>
    <property type="match status" value="1"/>
</dbReference>
<reference evidence="2 3" key="1">
    <citation type="submission" date="2022-08" db="EMBL/GenBank/DDBJ databases">
        <title>Paenibacillus endoradicis sp. nov., Paenibacillus radicibacter sp. nov and Paenibacillus pararadicis sp. nov., three cold-adapted plant growth-promoting bacteria isolated from root of Larix gmelinii in Great Khingan.</title>
        <authorList>
            <person name="Xue H."/>
        </authorList>
    </citation>
    <scope>NUCLEOTIDE SEQUENCE [LARGE SCALE GENOMIC DNA]</scope>
    <source>
        <strain evidence="2 3">N5-1-1-5</strain>
    </source>
</reference>
<protein>
    <submittedName>
        <fullName evidence="2">Metal-dependent hydrolase</fullName>
    </submittedName>
</protein>
<comment type="caution">
    <text evidence="2">The sequence shown here is derived from an EMBL/GenBank/DDBJ whole genome shotgun (WGS) entry which is preliminary data.</text>
</comment>
<sequence>MDKLRFPMGQFAPLLNPTLEERRSFIDQIPTIAITLRSLVMGLQPDQLQIPYRPEGWTIQQIVHHIADNDMNAYLRFKRALTEDEPMSQTYREDLWAELSDYKDTPIETSILLLELLHSRFLILINSLSPEDFNRRLKTQALGKITIDTALQRLVWHNQHHISQIKVLIDHKGW</sequence>
<evidence type="ECO:0000313" key="2">
    <source>
        <dbReference type="EMBL" id="MCR8635178.1"/>
    </source>
</evidence>
<dbReference type="Pfam" id="PF12867">
    <property type="entry name" value="DinB_2"/>
    <property type="match status" value="1"/>
</dbReference>
<keyword evidence="2" id="KW-0378">Hydrolase</keyword>
<evidence type="ECO:0000259" key="1">
    <source>
        <dbReference type="Pfam" id="PF12867"/>
    </source>
</evidence>
<name>A0ABT1YPS5_9BACL</name>
<dbReference type="Proteomes" id="UP001300012">
    <property type="component" value="Unassembled WGS sequence"/>
</dbReference>
<evidence type="ECO:0000313" key="3">
    <source>
        <dbReference type="Proteomes" id="UP001300012"/>
    </source>
</evidence>
<keyword evidence="3" id="KW-1185">Reference proteome</keyword>
<dbReference type="RefSeq" id="WP_258216726.1">
    <property type="nucleotide sequence ID" value="NZ_JANQBD010000025.1"/>
</dbReference>
<dbReference type="EMBL" id="JANQBD010000025">
    <property type="protein sequence ID" value="MCR8635178.1"/>
    <property type="molecule type" value="Genomic_DNA"/>
</dbReference>
<accession>A0ABT1YPS5</accession>
<feature type="domain" description="DinB-like" evidence="1">
    <location>
        <begin position="36"/>
        <end position="165"/>
    </location>
</feature>
<dbReference type="SUPFAM" id="SSF109854">
    <property type="entry name" value="DinB/YfiT-like putative metalloenzymes"/>
    <property type="match status" value="1"/>
</dbReference>